<comment type="similarity">
    <text evidence="9">Belongs to the exbB/tolQ family.</text>
</comment>
<protein>
    <submittedName>
        <fullName evidence="12">Biopolymer transport protein TolQ</fullName>
    </submittedName>
</protein>
<feature type="domain" description="MotA/TolQ/ExbB proton channel" evidence="11">
    <location>
        <begin position="93"/>
        <end position="220"/>
    </location>
</feature>
<keyword evidence="8" id="KW-0131">Cell cycle</keyword>
<name>A0ABM9N835_9RICK</name>
<dbReference type="InterPro" id="IPR014163">
    <property type="entry name" value="Tol-Pal_TolQ"/>
</dbReference>
<evidence type="ECO:0000256" key="5">
    <source>
        <dbReference type="ARBA" id="ARBA00022692"/>
    </source>
</evidence>
<keyword evidence="9" id="KW-0653">Protein transport</keyword>
<dbReference type="Proteomes" id="UP001314181">
    <property type="component" value="Unassembled WGS sequence"/>
</dbReference>
<keyword evidence="6 10" id="KW-1133">Transmembrane helix</keyword>
<dbReference type="InterPro" id="IPR002898">
    <property type="entry name" value="MotA_ExbB_proton_chnl"/>
</dbReference>
<keyword evidence="7 10" id="KW-0472">Membrane</keyword>
<keyword evidence="9" id="KW-0813">Transport</keyword>
<evidence type="ECO:0000256" key="8">
    <source>
        <dbReference type="ARBA" id="ARBA00023306"/>
    </source>
</evidence>
<evidence type="ECO:0000256" key="6">
    <source>
        <dbReference type="ARBA" id="ARBA00022989"/>
    </source>
</evidence>
<accession>A0ABM9N835</accession>
<evidence type="ECO:0000256" key="2">
    <source>
        <dbReference type="ARBA" id="ARBA00022475"/>
    </source>
</evidence>
<evidence type="ECO:0000259" key="11">
    <source>
        <dbReference type="Pfam" id="PF01618"/>
    </source>
</evidence>
<evidence type="ECO:0000256" key="7">
    <source>
        <dbReference type="ARBA" id="ARBA00023136"/>
    </source>
</evidence>
<dbReference type="NCBIfam" id="TIGR02796">
    <property type="entry name" value="tolQ"/>
    <property type="match status" value="1"/>
</dbReference>
<keyword evidence="3" id="KW-0997">Cell inner membrane</keyword>
<feature type="transmembrane region" description="Helical" evidence="10">
    <location>
        <begin position="35"/>
        <end position="56"/>
    </location>
</feature>
<evidence type="ECO:0000256" key="1">
    <source>
        <dbReference type="ARBA" id="ARBA00004651"/>
    </source>
</evidence>
<evidence type="ECO:0000256" key="10">
    <source>
        <dbReference type="SAM" id="Phobius"/>
    </source>
</evidence>
<evidence type="ECO:0000313" key="12">
    <source>
        <dbReference type="EMBL" id="CAK8162948.1"/>
    </source>
</evidence>
<dbReference type="PANTHER" id="PTHR30625">
    <property type="entry name" value="PROTEIN TOLQ"/>
    <property type="match status" value="1"/>
</dbReference>
<gene>
    <name evidence="12" type="ORF">CAXC1_260035</name>
</gene>
<dbReference type="PANTHER" id="PTHR30625:SF3">
    <property type="entry name" value="TOL-PAL SYSTEM PROTEIN TOLQ"/>
    <property type="match status" value="1"/>
</dbReference>
<dbReference type="InterPro" id="IPR050790">
    <property type="entry name" value="ExbB/TolQ_transport"/>
</dbReference>
<keyword evidence="4" id="KW-0132">Cell division</keyword>
<keyword evidence="13" id="KW-1185">Reference proteome</keyword>
<dbReference type="RefSeq" id="WP_338363953.1">
    <property type="nucleotide sequence ID" value="NZ_CAWVOK010000018.1"/>
</dbReference>
<proteinExistence type="inferred from homology"/>
<dbReference type="Pfam" id="PF01618">
    <property type="entry name" value="MotA_ExbB"/>
    <property type="match status" value="1"/>
</dbReference>
<comment type="caution">
    <text evidence="12">The sequence shown here is derived from an EMBL/GenBank/DDBJ whole genome shotgun (WGS) entry which is preliminary data.</text>
</comment>
<reference evidence="12 13" key="1">
    <citation type="submission" date="2024-01" db="EMBL/GenBank/DDBJ databases">
        <authorList>
            <person name="Kunselman E."/>
        </authorList>
    </citation>
    <scope>NUCLEOTIDE SEQUENCE [LARGE SCALE GENOMIC DNA]</scope>
    <source>
        <strain evidence="12">2 abalone samples</strain>
    </source>
</reference>
<keyword evidence="5 10" id="KW-0812">Transmembrane</keyword>
<feature type="transmembrane region" description="Helical" evidence="10">
    <location>
        <begin position="140"/>
        <end position="163"/>
    </location>
</feature>
<keyword evidence="2" id="KW-1003">Cell membrane</keyword>
<evidence type="ECO:0000256" key="4">
    <source>
        <dbReference type="ARBA" id="ARBA00022618"/>
    </source>
</evidence>
<feature type="transmembrane region" description="Helical" evidence="10">
    <location>
        <begin position="183"/>
        <end position="205"/>
    </location>
</feature>
<sequence>MGINQYVSLGLVSNSLTGDMGIFKMFGGATTMVKVVIVTLVFTSIASWSIIFNKLIILHGKSKAMDDFERKFGKSEDVKDFYNKFSSVQSGFLAKVFNNGFKKIESCAGIDEKKNFAIREAHNTMLLTAERELRNAECNLSILATVASTSPFVGLFGTVWGIMTSFQAIASAKNTSIAVVAPGIAEALLVTAIGLFAAIPALVFYNKFSTDIDKMTTRIDHFIEAASIKLEKFVD</sequence>
<evidence type="ECO:0000256" key="9">
    <source>
        <dbReference type="RuleBase" id="RU004057"/>
    </source>
</evidence>
<evidence type="ECO:0000256" key="3">
    <source>
        <dbReference type="ARBA" id="ARBA00022519"/>
    </source>
</evidence>
<dbReference type="EMBL" id="CAWVOK010000018">
    <property type="protein sequence ID" value="CAK8162948.1"/>
    <property type="molecule type" value="Genomic_DNA"/>
</dbReference>
<comment type="subcellular location">
    <subcellularLocation>
        <location evidence="1">Cell membrane</location>
        <topology evidence="1">Multi-pass membrane protein</topology>
    </subcellularLocation>
    <subcellularLocation>
        <location evidence="9">Membrane</location>
        <topology evidence="9">Multi-pass membrane protein</topology>
    </subcellularLocation>
</comment>
<organism evidence="12 13">
    <name type="scientific">Candidatus Xenohaliotis californiensis</name>
    <dbReference type="NCBI Taxonomy" id="84677"/>
    <lineage>
        <taxon>Bacteria</taxon>
        <taxon>Pseudomonadati</taxon>
        <taxon>Pseudomonadota</taxon>
        <taxon>Alphaproteobacteria</taxon>
        <taxon>Rickettsiales</taxon>
        <taxon>Anaplasmataceae</taxon>
        <taxon>Candidatus Xenohaliotis</taxon>
    </lineage>
</organism>
<evidence type="ECO:0000313" key="13">
    <source>
        <dbReference type="Proteomes" id="UP001314181"/>
    </source>
</evidence>